<dbReference type="AlphaFoldDB" id="A0A7I8LMU7"/>
<organism evidence="2 3">
    <name type="scientific">Spirodela intermedia</name>
    <name type="common">Intermediate duckweed</name>
    <dbReference type="NCBI Taxonomy" id="51605"/>
    <lineage>
        <taxon>Eukaryota</taxon>
        <taxon>Viridiplantae</taxon>
        <taxon>Streptophyta</taxon>
        <taxon>Embryophyta</taxon>
        <taxon>Tracheophyta</taxon>
        <taxon>Spermatophyta</taxon>
        <taxon>Magnoliopsida</taxon>
        <taxon>Liliopsida</taxon>
        <taxon>Araceae</taxon>
        <taxon>Lemnoideae</taxon>
        <taxon>Spirodela</taxon>
    </lineage>
</organism>
<protein>
    <submittedName>
        <fullName evidence="2">Uncharacterized protein</fullName>
    </submittedName>
</protein>
<evidence type="ECO:0000313" key="3">
    <source>
        <dbReference type="Proteomes" id="UP000663760"/>
    </source>
</evidence>
<feature type="compositionally biased region" description="Basic and acidic residues" evidence="1">
    <location>
        <begin position="1"/>
        <end position="15"/>
    </location>
</feature>
<name>A0A7I8LMU7_SPIIN</name>
<feature type="compositionally biased region" description="Basic and acidic residues" evidence="1">
    <location>
        <begin position="89"/>
        <end position="101"/>
    </location>
</feature>
<evidence type="ECO:0000256" key="1">
    <source>
        <dbReference type="SAM" id="MobiDB-lite"/>
    </source>
</evidence>
<accession>A0A7I8LMU7</accession>
<evidence type="ECO:0000313" key="2">
    <source>
        <dbReference type="EMBL" id="CAA7410956.1"/>
    </source>
</evidence>
<gene>
    <name evidence="2" type="ORF">SI8410_18021634</name>
</gene>
<keyword evidence="3" id="KW-1185">Reference proteome</keyword>
<dbReference type="EMBL" id="LR746281">
    <property type="protein sequence ID" value="CAA7410956.1"/>
    <property type="molecule type" value="Genomic_DNA"/>
</dbReference>
<sequence>MKRDRSPEWKVEQKGRFTVYTEEVPGNERKRSCGPQEEESSQREATPAEPASRRAVPVVEQPVRQESPSALQPVPEETRPVEQPGGGIVKKEVPEGDRPLREPPPGA</sequence>
<reference evidence="2" key="1">
    <citation type="submission" date="2020-02" db="EMBL/GenBank/DDBJ databases">
        <authorList>
            <person name="Scholz U."/>
            <person name="Mascher M."/>
            <person name="Fiebig A."/>
        </authorList>
    </citation>
    <scope>NUCLEOTIDE SEQUENCE</scope>
</reference>
<feature type="region of interest" description="Disordered" evidence="1">
    <location>
        <begin position="1"/>
        <end position="107"/>
    </location>
</feature>
<dbReference type="Proteomes" id="UP000663760">
    <property type="component" value="Chromosome 18"/>
</dbReference>
<proteinExistence type="predicted"/>